<dbReference type="RefSeq" id="WP_089884693.1">
    <property type="nucleotide sequence ID" value="NZ_FNPF01000015.1"/>
</dbReference>
<feature type="chain" id="PRO_5011598558" evidence="4">
    <location>
        <begin position="18"/>
        <end position="421"/>
    </location>
</feature>
<dbReference type="Gene3D" id="3.90.226.10">
    <property type="entry name" value="2-enoyl-CoA Hydratase, Chain A, domain 1"/>
    <property type="match status" value="1"/>
</dbReference>
<keyword evidence="1" id="KW-0677">Repeat</keyword>
<dbReference type="SUPFAM" id="SSF52096">
    <property type="entry name" value="ClpP/crotonase"/>
    <property type="match status" value="1"/>
</dbReference>
<feature type="region of interest" description="Disordered" evidence="3">
    <location>
        <begin position="336"/>
        <end position="357"/>
    </location>
</feature>
<dbReference type="InterPro" id="IPR029045">
    <property type="entry name" value="ClpP/crotonase-like_dom_sf"/>
</dbReference>
<evidence type="ECO:0000313" key="6">
    <source>
        <dbReference type="Proteomes" id="UP000199286"/>
    </source>
</evidence>
<evidence type="ECO:0000256" key="2">
    <source>
        <dbReference type="ARBA" id="ARBA00023157"/>
    </source>
</evidence>
<evidence type="ECO:0000256" key="1">
    <source>
        <dbReference type="ARBA" id="ARBA00022737"/>
    </source>
</evidence>
<keyword evidence="4" id="KW-0732">Signal</keyword>
<dbReference type="AlphaFoldDB" id="A0A1H3M0F3"/>
<dbReference type="Proteomes" id="UP000199286">
    <property type="component" value="Unassembled WGS sequence"/>
</dbReference>
<gene>
    <name evidence="5" type="ORF">SAMN05444340_11538</name>
</gene>
<dbReference type="EMBL" id="FNPF01000015">
    <property type="protein sequence ID" value="SDY70181.1"/>
    <property type="molecule type" value="Genomic_DNA"/>
</dbReference>
<evidence type="ECO:0000256" key="3">
    <source>
        <dbReference type="SAM" id="MobiDB-lite"/>
    </source>
</evidence>
<organism evidence="5 6">
    <name type="scientific">Citreimonas salinaria</name>
    <dbReference type="NCBI Taxonomy" id="321339"/>
    <lineage>
        <taxon>Bacteria</taxon>
        <taxon>Pseudomonadati</taxon>
        <taxon>Pseudomonadota</taxon>
        <taxon>Alphaproteobacteria</taxon>
        <taxon>Rhodobacterales</taxon>
        <taxon>Roseobacteraceae</taxon>
        <taxon>Citreimonas</taxon>
    </lineage>
</organism>
<evidence type="ECO:0000313" key="5">
    <source>
        <dbReference type="EMBL" id="SDY70181.1"/>
    </source>
</evidence>
<protein>
    <submittedName>
        <fullName evidence="5">Uncharacterized protein</fullName>
    </submittedName>
</protein>
<feature type="signal peptide" evidence="4">
    <location>
        <begin position="1"/>
        <end position="17"/>
    </location>
</feature>
<reference evidence="5 6" key="1">
    <citation type="submission" date="2016-10" db="EMBL/GenBank/DDBJ databases">
        <authorList>
            <person name="de Groot N.N."/>
        </authorList>
    </citation>
    <scope>NUCLEOTIDE SEQUENCE [LARGE SCALE GENOMIC DNA]</scope>
    <source>
        <strain evidence="5 6">DSM 26880</strain>
    </source>
</reference>
<dbReference type="GO" id="GO:0006508">
    <property type="term" value="P:proteolysis"/>
    <property type="evidence" value="ECO:0007669"/>
    <property type="project" value="InterPro"/>
</dbReference>
<dbReference type="OrthoDB" id="5936191at2"/>
<proteinExistence type="predicted"/>
<name>A0A1H3M0F3_9RHOB</name>
<dbReference type="GO" id="GO:0005576">
    <property type="term" value="C:extracellular region"/>
    <property type="evidence" value="ECO:0007669"/>
    <property type="project" value="InterPro"/>
</dbReference>
<evidence type="ECO:0000256" key="4">
    <source>
        <dbReference type="SAM" id="SignalP"/>
    </source>
</evidence>
<dbReference type="InterPro" id="IPR000177">
    <property type="entry name" value="Apple"/>
</dbReference>
<dbReference type="Gene3D" id="3.50.4.10">
    <property type="entry name" value="Hepatocyte Growth Factor"/>
    <property type="match status" value="1"/>
</dbReference>
<accession>A0A1H3M0F3</accession>
<sequence>MRLFFALLLTLAPLRVAALEFEHEVVDMRPILPKTLEISIAGNFVSGDSDRLQQILTSTLDPDFRDVSVTFDSPGGSLIEGLLMARIFMELPQIVSARVRSGGDEIGVCASACVLAYLGADLRYMPDNTLIGVHRFSHRPGAMTDSEASSQAQLFSSEIVALMQDQGVDMELFRRMSATGPDDIDWVPKPVLESWRAVTGHVFSETMEYRNVNGSLSLHMVHESIYGTNQMFLSCGDKGLIAIAMLDEPELAMLGDAAFVVDGEAYLLPPSEYDLINRDGGRTRIVFNVPPEAVPALPGANTIGARMNTPGGDIFWGFEQNITDSKVRDTALGCDSTMAPQRSQPSPLPAPRMTELPGTDLPGGDMTADGLRDISFAACKQICLDTPSCRAVSFVQSMSWCWPKGSVGPARSKAGVISAVR</sequence>
<keyword evidence="6" id="KW-1185">Reference proteome</keyword>
<dbReference type="CDD" id="cd01100">
    <property type="entry name" value="APPLE_Factor_XI_like"/>
    <property type="match status" value="1"/>
</dbReference>
<keyword evidence="2" id="KW-1015">Disulfide bond</keyword>